<dbReference type="EMBL" id="CAJPDS010000014">
    <property type="protein sequence ID" value="CAF9914300.1"/>
    <property type="molecule type" value="Genomic_DNA"/>
</dbReference>
<reference evidence="2" key="1">
    <citation type="submission" date="2021-03" db="EMBL/GenBank/DDBJ databases">
        <authorList>
            <person name="Tagirdzhanova G."/>
        </authorList>
    </citation>
    <scope>NUCLEOTIDE SEQUENCE</scope>
</reference>
<evidence type="ECO:0000256" key="1">
    <source>
        <dbReference type="SAM" id="MobiDB-lite"/>
    </source>
</evidence>
<dbReference type="GO" id="GO:0009898">
    <property type="term" value="C:cytoplasmic side of plasma membrane"/>
    <property type="evidence" value="ECO:0007669"/>
    <property type="project" value="TreeGrafter"/>
</dbReference>
<feature type="region of interest" description="Disordered" evidence="1">
    <location>
        <begin position="416"/>
        <end position="492"/>
    </location>
</feature>
<dbReference type="GO" id="GO:0000815">
    <property type="term" value="C:ESCRT III complex"/>
    <property type="evidence" value="ECO:0007669"/>
    <property type="project" value="TreeGrafter"/>
</dbReference>
<dbReference type="GO" id="GO:0032511">
    <property type="term" value="P:late endosome to vacuole transport via multivesicular body sorting pathway"/>
    <property type="evidence" value="ECO:0007669"/>
    <property type="project" value="TreeGrafter"/>
</dbReference>
<protein>
    <submittedName>
        <fullName evidence="2">Uncharacterized protein</fullName>
    </submittedName>
</protein>
<dbReference type="InterPro" id="IPR005024">
    <property type="entry name" value="Snf7_fam"/>
</dbReference>
<evidence type="ECO:0000313" key="2">
    <source>
        <dbReference type="EMBL" id="CAF9914300.1"/>
    </source>
</evidence>
<organism evidence="2 3">
    <name type="scientific">Heterodermia speciosa</name>
    <dbReference type="NCBI Taxonomy" id="116794"/>
    <lineage>
        <taxon>Eukaryota</taxon>
        <taxon>Fungi</taxon>
        <taxon>Dikarya</taxon>
        <taxon>Ascomycota</taxon>
        <taxon>Pezizomycotina</taxon>
        <taxon>Lecanoromycetes</taxon>
        <taxon>OSLEUM clade</taxon>
        <taxon>Lecanoromycetidae</taxon>
        <taxon>Caliciales</taxon>
        <taxon>Physciaceae</taxon>
        <taxon>Heterodermia</taxon>
    </lineage>
</organism>
<dbReference type="GO" id="GO:0006900">
    <property type="term" value="P:vesicle budding from membrane"/>
    <property type="evidence" value="ECO:0007669"/>
    <property type="project" value="TreeGrafter"/>
</dbReference>
<proteinExistence type="predicted"/>
<feature type="compositionally biased region" description="Basic and acidic residues" evidence="1">
    <location>
        <begin position="416"/>
        <end position="440"/>
    </location>
</feature>
<dbReference type="PANTHER" id="PTHR22761:SF18">
    <property type="entry name" value="SORTING PROTEIN SNF7 FAMILY PROTEIN, PUTATIVE (AFU_ORTHOLOGUE AFUA_2G16692)-RELATED"/>
    <property type="match status" value="1"/>
</dbReference>
<dbReference type="Pfam" id="PF03357">
    <property type="entry name" value="Snf7"/>
    <property type="match status" value="1"/>
</dbReference>
<dbReference type="Proteomes" id="UP000664521">
    <property type="component" value="Unassembled WGS sequence"/>
</dbReference>
<feature type="compositionally biased region" description="Polar residues" evidence="1">
    <location>
        <begin position="459"/>
        <end position="492"/>
    </location>
</feature>
<evidence type="ECO:0000313" key="3">
    <source>
        <dbReference type="Proteomes" id="UP000664521"/>
    </source>
</evidence>
<accession>A0A8H3IFV4</accession>
<name>A0A8H3IFV4_9LECA</name>
<keyword evidence="3" id="KW-1185">Reference proteome</keyword>
<dbReference type="GO" id="GO:0005771">
    <property type="term" value="C:multivesicular body"/>
    <property type="evidence" value="ECO:0007669"/>
    <property type="project" value="TreeGrafter"/>
</dbReference>
<comment type="caution">
    <text evidence="2">The sequence shown here is derived from an EMBL/GenBank/DDBJ whole genome shotgun (WGS) entry which is preliminary data.</text>
</comment>
<gene>
    <name evidence="2" type="ORF">HETSPECPRED_001944</name>
</gene>
<dbReference type="Gene3D" id="6.10.140.1230">
    <property type="match status" value="1"/>
</dbReference>
<dbReference type="OrthoDB" id="10250120at2759"/>
<sequence length="492" mass="54046">MSELLQYILSSGEQFRRARIPSLYSDLSLQRANNPDGFSANISAWENALRQAAKAGLIPAPGNSRDTLSLRTGEELLQALTTKEWGRPLSLGTVIVGNIAQVRSDLSVSDPALQDEAVERRQFIPRKDFLESPTSVYNRKWAIRPWWLVSWTLHQLGLYEKQAALGKLPKAQYVIVSNVEEAAAQVISRMTGRTNLVDRIYPKHIFAREVSKALGMQSDLTGNDFEVMLRFLARDKGVLAYDDLAVKFKSAGEPLSQLTAEDRTVASLKSLIADLNLQLTALTVRINSLGEKAQLAVKAKNRVAAMAALKSKKAAENTLSQRYEALGQVEGVYGKIEQAADQVALIRVMEASTGVLRNLHAQVGGVERVEDVVDGLRDEMDKVDEIGQVMEEAGRGENAVDEDAIDDELQALELQDRTEREEKEAEQTRRKLAELDEAKPPEALIGPIKEQPEDPVVAAQSQASHNLSSEQLARKAPSQTGNETTSAVAANS</sequence>
<dbReference type="AlphaFoldDB" id="A0A8H3IFV4"/>
<dbReference type="PANTHER" id="PTHR22761">
    <property type="entry name" value="CHARGED MULTIVESICULAR BODY PROTEIN"/>
    <property type="match status" value="1"/>
</dbReference>